<dbReference type="GO" id="GO:0044183">
    <property type="term" value="F:protein folding chaperone"/>
    <property type="evidence" value="ECO:0007669"/>
    <property type="project" value="TreeGrafter"/>
</dbReference>
<dbReference type="PANTHER" id="PTHR30111">
    <property type="entry name" value="33 KDA CHAPERONIN"/>
    <property type="match status" value="1"/>
</dbReference>
<dbReference type="Pfam" id="PF01430">
    <property type="entry name" value="HSP33"/>
    <property type="match status" value="1"/>
</dbReference>
<dbReference type="AlphaFoldDB" id="A0A4U9HUN8"/>
<name>A0A4U9HUN8_SERRU</name>
<dbReference type="InterPro" id="IPR016154">
    <property type="entry name" value="Heat_shock_Hsp33_C"/>
</dbReference>
<dbReference type="PANTHER" id="PTHR30111:SF1">
    <property type="entry name" value="33 KDA CHAPERONIN"/>
    <property type="match status" value="1"/>
</dbReference>
<dbReference type="InterPro" id="IPR023212">
    <property type="entry name" value="Hsp33_helix_hairpin_bin_dom_sf"/>
</dbReference>
<dbReference type="Gene3D" id="3.90.1280.10">
    <property type="entry name" value="HSP33 redox switch-like"/>
    <property type="match status" value="1"/>
</dbReference>
<evidence type="ECO:0000313" key="1">
    <source>
        <dbReference type="EMBL" id="VTP68217.1"/>
    </source>
</evidence>
<dbReference type="InterPro" id="IPR000397">
    <property type="entry name" value="Heat_shock_Hsp33"/>
</dbReference>
<dbReference type="GO" id="GO:0005737">
    <property type="term" value="C:cytoplasm"/>
    <property type="evidence" value="ECO:0007669"/>
    <property type="project" value="InterPro"/>
</dbReference>
<evidence type="ECO:0000313" key="2">
    <source>
        <dbReference type="Proteomes" id="UP000307968"/>
    </source>
</evidence>
<protein>
    <submittedName>
        <fullName evidence="1">Heat shock protein 33</fullName>
    </submittedName>
</protein>
<reference evidence="1 2" key="1">
    <citation type="submission" date="2019-05" db="EMBL/GenBank/DDBJ databases">
        <authorList>
            <consortium name="Pathogen Informatics"/>
        </authorList>
    </citation>
    <scope>NUCLEOTIDE SEQUENCE [LARGE SCALE GENOMIC DNA]</scope>
    <source>
        <strain evidence="1 2">NCTC12971</strain>
    </source>
</reference>
<proteinExistence type="predicted"/>
<gene>
    <name evidence="1" type="primary">hslO_2</name>
    <name evidence="1" type="ORF">NCTC12971_05510</name>
</gene>
<organism evidence="1 2">
    <name type="scientific">Serratia rubidaea</name>
    <name type="common">Serratia marinorubra</name>
    <dbReference type="NCBI Taxonomy" id="61652"/>
    <lineage>
        <taxon>Bacteria</taxon>
        <taxon>Pseudomonadati</taxon>
        <taxon>Pseudomonadota</taxon>
        <taxon>Gammaproteobacteria</taxon>
        <taxon>Enterobacterales</taxon>
        <taxon>Yersiniaceae</taxon>
        <taxon>Serratia</taxon>
    </lineage>
</organism>
<keyword evidence="1" id="KW-0346">Stress response</keyword>
<dbReference type="Proteomes" id="UP000307968">
    <property type="component" value="Chromosome"/>
</dbReference>
<dbReference type="SUPFAM" id="SSF118352">
    <property type="entry name" value="HSP33 redox switch-like"/>
    <property type="match status" value="1"/>
</dbReference>
<dbReference type="GO" id="GO:0042026">
    <property type="term" value="P:protein refolding"/>
    <property type="evidence" value="ECO:0007669"/>
    <property type="project" value="TreeGrafter"/>
</dbReference>
<dbReference type="EMBL" id="LR590463">
    <property type="protein sequence ID" value="VTP68217.1"/>
    <property type="molecule type" value="Genomic_DNA"/>
</dbReference>
<accession>A0A4U9HUN8</accession>
<dbReference type="Gene3D" id="1.10.287.480">
    <property type="entry name" value="helix hairpin bin"/>
    <property type="match status" value="1"/>
</dbReference>
<sequence length="85" mass="9698">MLYRLYHQEEVTLYEPQPVVFRCTCSRQRCADALLTLDTDEVATMLEQDGNIDMHCDYCGSHYVFDAMDVAALYAGNTGESNQLH</sequence>
<dbReference type="GO" id="GO:0051082">
    <property type="term" value="F:unfolded protein binding"/>
    <property type="evidence" value="ECO:0007669"/>
    <property type="project" value="InterPro"/>
</dbReference>